<reference evidence="6" key="1">
    <citation type="submission" date="2021-07" db="EMBL/GenBank/DDBJ databases">
        <title>Draft genome of Mortierella alpina, strain LL118, isolated from an aspen leaf litter sample.</title>
        <authorList>
            <person name="Yang S."/>
            <person name="Vinatzer B.A."/>
        </authorList>
    </citation>
    <scope>NUCLEOTIDE SEQUENCE</scope>
    <source>
        <strain evidence="6">LL118</strain>
    </source>
</reference>
<dbReference type="PROSITE" id="PS00036">
    <property type="entry name" value="BZIP_BASIC"/>
    <property type="match status" value="1"/>
</dbReference>
<evidence type="ECO:0000313" key="7">
    <source>
        <dbReference type="Proteomes" id="UP000717515"/>
    </source>
</evidence>
<dbReference type="GO" id="GO:0005737">
    <property type="term" value="C:cytoplasm"/>
    <property type="evidence" value="ECO:0007669"/>
    <property type="project" value="UniProtKB-SubCell"/>
</dbReference>
<feature type="compositionally biased region" description="Polar residues" evidence="4">
    <location>
        <begin position="15"/>
        <end position="24"/>
    </location>
</feature>
<dbReference type="GO" id="GO:0000976">
    <property type="term" value="F:transcription cis-regulatory region binding"/>
    <property type="evidence" value="ECO:0007669"/>
    <property type="project" value="InterPro"/>
</dbReference>
<feature type="compositionally biased region" description="Low complexity" evidence="4">
    <location>
        <begin position="1502"/>
        <end position="1514"/>
    </location>
</feature>
<keyword evidence="3" id="KW-0539">Nucleus</keyword>
<accession>A0A9P8CWL9</accession>
<dbReference type="SUPFAM" id="SSF57959">
    <property type="entry name" value="Leucine zipper domain"/>
    <property type="match status" value="1"/>
</dbReference>
<feature type="compositionally biased region" description="Acidic residues" evidence="4">
    <location>
        <begin position="85"/>
        <end position="120"/>
    </location>
</feature>
<feature type="region of interest" description="Disordered" evidence="4">
    <location>
        <begin position="48"/>
        <end position="191"/>
    </location>
</feature>
<feature type="compositionally biased region" description="Low complexity" evidence="4">
    <location>
        <begin position="1124"/>
        <end position="1135"/>
    </location>
</feature>
<organism evidence="6 7">
    <name type="scientific">Mortierella alpina</name>
    <name type="common">Oleaginous fungus</name>
    <name type="synonym">Mortierella renispora</name>
    <dbReference type="NCBI Taxonomy" id="64518"/>
    <lineage>
        <taxon>Eukaryota</taxon>
        <taxon>Fungi</taxon>
        <taxon>Fungi incertae sedis</taxon>
        <taxon>Mucoromycota</taxon>
        <taxon>Mortierellomycotina</taxon>
        <taxon>Mortierellomycetes</taxon>
        <taxon>Mortierellales</taxon>
        <taxon>Mortierellaceae</taxon>
        <taxon>Mortierella</taxon>
    </lineage>
</organism>
<dbReference type="EMBL" id="JAIFTL010000153">
    <property type="protein sequence ID" value="KAG9322327.1"/>
    <property type="molecule type" value="Genomic_DNA"/>
</dbReference>
<feature type="region of interest" description="Disordered" evidence="4">
    <location>
        <begin position="1121"/>
        <end position="1140"/>
    </location>
</feature>
<feature type="compositionally biased region" description="Basic residues" evidence="4">
    <location>
        <begin position="880"/>
        <end position="892"/>
    </location>
</feature>
<feature type="region of interest" description="Disordered" evidence="4">
    <location>
        <begin position="1188"/>
        <end position="1261"/>
    </location>
</feature>
<comment type="caution">
    <text evidence="6">The sequence shown here is derived from an EMBL/GenBank/DDBJ whole genome shotgun (WGS) entry which is preliminary data.</text>
</comment>
<evidence type="ECO:0000259" key="5">
    <source>
        <dbReference type="PROSITE" id="PS00036"/>
    </source>
</evidence>
<feature type="compositionally biased region" description="Low complexity" evidence="4">
    <location>
        <begin position="72"/>
        <end position="84"/>
    </location>
</feature>
<feature type="region of interest" description="Disordered" evidence="4">
    <location>
        <begin position="1483"/>
        <end position="1514"/>
    </location>
</feature>
<proteinExistence type="predicted"/>
<evidence type="ECO:0000256" key="3">
    <source>
        <dbReference type="ARBA" id="ARBA00023242"/>
    </source>
</evidence>
<evidence type="ECO:0000256" key="2">
    <source>
        <dbReference type="ARBA" id="ARBA00004496"/>
    </source>
</evidence>
<dbReference type="SMART" id="SM00338">
    <property type="entry name" value="BRLZ"/>
    <property type="match status" value="1"/>
</dbReference>
<dbReference type="PANTHER" id="PTHR40621:SF6">
    <property type="entry name" value="AP-1-LIKE TRANSCRIPTION FACTOR YAP1-RELATED"/>
    <property type="match status" value="1"/>
</dbReference>
<feature type="compositionally biased region" description="Basic and acidic residues" evidence="4">
    <location>
        <begin position="1"/>
        <end position="12"/>
    </location>
</feature>
<dbReference type="CDD" id="cd14688">
    <property type="entry name" value="bZIP_YAP"/>
    <property type="match status" value="1"/>
</dbReference>
<dbReference type="InterPro" id="IPR004827">
    <property type="entry name" value="bZIP"/>
</dbReference>
<feature type="compositionally biased region" description="Polar residues" evidence="4">
    <location>
        <begin position="1483"/>
        <end position="1493"/>
    </location>
</feature>
<feature type="compositionally biased region" description="Basic residues" evidence="4">
    <location>
        <begin position="169"/>
        <end position="182"/>
    </location>
</feature>
<feature type="compositionally biased region" description="Basic residues" evidence="4">
    <location>
        <begin position="965"/>
        <end position="984"/>
    </location>
</feature>
<protein>
    <recommendedName>
        <fullName evidence="5">BZIP domain-containing protein</fullName>
    </recommendedName>
</protein>
<dbReference type="Proteomes" id="UP000717515">
    <property type="component" value="Unassembled WGS sequence"/>
</dbReference>
<feature type="domain" description="BZIP" evidence="5">
    <location>
        <begin position="1245"/>
        <end position="1260"/>
    </location>
</feature>
<dbReference type="PANTHER" id="PTHR40621">
    <property type="entry name" value="TRANSCRIPTION FACTOR KAPC-RELATED"/>
    <property type="match status" value="1"/>
</dbReference>
<dbReference type="Pfam" id="PF00170">
    <property type="entry name" value="bZIP_1"/>
    <property type="match status" value="1"/>
</dbReference>
<feature type="region of interest" description="Disordered" evidence="4">
    <location>
        <begin position="831"/>
        <end position="998"/>
    </location>
</feature>
<dbReference type="InterPro" id="IPR050936">
    <property type="entry name" value="AP-1-like"/>
</dbReference>
<comment type="subcellular location">
    <subcellularLocation>
        <location evidence="2">Cytoplasm</location>
    </subcellularLocation>
    <subcellularLocation>
        <location evidence="1">Nucleus</location>
    </subcellularLocation>
</comment>
<dbReference type="SUPFAM" id="SSF111430">
    <property type="entry name" value="YAP1 redox domain"/>
    <property type="match status" value="1"/>
</dbReference>
<feature type="compositionally biased region" description="Polar residues" evidence="4">
    <location>
        <begin position="850"/>
        <end position="879"/>
    </location>
</feature>
<dbReference type="Gene3D" id="1.10.238.100">
    <property type="entry name" value="YAP1 redox domain. Chain B"/>
    <property type="match status" value="1"/>
</dbReference>
<feature type="region of interest" description="Disordered" evidence="4">
    <location>
        <begin position="1"/>
        <end position="24"/>
    </location>
</feature>
<feature type="compositionally biased region" description="Polar residues" evidence="4">
    <location>
        <begin position="1336"/>
        <end position="1346"/>
    </location>
</feature>
<feature type="region of interest" description="Disordered" evidence="4">
    <location>
        <begin position="1336"/>
        <end position="1356"/>
    </location>
</feature>
<feature type="region of interest" description="Disordered" evidence="4">
    <location>
        <begin position="1371"/>
        <end position="1410"/>
    </location>
</feature>
<dbReference type="GO" id="GO:0033554">
    <property type="term" value="P:cellular response to stress"/>
    <property type="evidence" value="ECO:0007669"/>
    <property type="project" value="UniProtKB-ARBA"/>
</dbReference>
<dbReference type="InterPro" id="IPR013910">
    <property type="entry name" value="TF_PAP1"/>
</dbReference>
<evidence type="ECO:0000256" key="1">
    <source>
        <dbReference type="ARBA" id="ARBA00004123"/>
    </source>
</evidence>
<evidence type="ECO:0000256" key="4">
    <source>
        <dbReference type="SAM" id="MobiDB-lite"/>
    </source>
</evidence>
<feature type="compositionally biased region" description="Polar residues" evidence="4">
    <location>
        <begin position="1372"/>
        <end position="1397"/>
    </location>
</feature>
<dbReference type="GO" id="GO:0090575">
    <property type="term" value="C:RNA polymerase II transcription regulator complex"/>
    <property type="evidence" value="ECO:0007669"/>
    <property type="project" value="TreeGrafter"/>
</dbReference>
<evidence type="ECO:0000313" key="6">
    <source>
        <dbReference type="EMBL" id="KAG9322327.1"/>
    </source>
</evidence>
<feature type="compositionally biased region" description="Low complexity" evidence="4">
    <location>
        <begin position="159"/>
        <end position="168"/>
    </location>
</feature>
<name>A0A9P8CWL9_MORAP</name>
<dbReference type="Gene3D" id="1.20.5.170">
    <property type="match status" value="1"/>
</dbReference>
<dbReference type="Pfam" id="PF08601">
    <property type="entry name" value="PAP1"/>
    <property type="match status" value="1"/>
</dbReference>
<dbReference type="GO" id="GO:0001228">
    <property type="term" value="F:DNA-binding transcription activator activity, RNA polymerase II-specific"/>
    <property type="evidence" value="ECO:0007669"/>
    <property type="project" value="TreeGrafter"/>
</dbReference>
<dbReference type="InterPro" id="IPR046347">
    <property type="entry name" value="bZIP_sf"/>
</dbReference>
<sequence>MAKLSAKRDKARGWTASTFLPDSTLASAAGSLSMDLATNLDAISENAMDEDQLESADIPEICFIKSADEDSSNGSSSGSSSGAGESDEDQDHVDHDDDEDESSQDQGTSEDSDDDLEPLSDDGISKELSGRINVPKRARTGLAAGPKKAVLSTSPSNPSKIISATPTKKITKKSKKTVKPKGSKGSLSTAAARQATEEAKLEAAKPIVSRFLELENTKLNDKLLQVFMINGMVPYVIESITRLDPEIAKGLSNGMDDDSNQESKFMTRVEQCKRKRDYSDLDLMKKSYTAMNFITRSDVYNEFILSSSHQTVVKELFKVFRPESNGNFYHFQKVFETILKKFRAQTMMTLFEDVDPESGLAKTPLVFDMLPFLDQAPVALAMIKVLFPTYTYGFTEKIQDYYRILQSGHFMEMLLTLVTMTDEPSPSMGDFVVSLLDEATRAKEAKAIFMCLADDPIWAERLAKGVQSSSGVRRHGCIEIIYSILVRSIQMPFQDMFANSIYITEKLYDRVESHLERIANEFGHHLAVHIPDLCHAFIGSSSSGTQVPLPGYTVPSSFTVARLWLLDSIYHCLNDIKDNPLLLESIPDVFWSKLVDSFFQFRFNNAFHVQFYKMFRVVLYSEQAAVYDRFFVKTSFVSRLIQHYRAAQQPTGSRGYIILILNCIRLSADVEAQRANDDNKSAIIVQDARSGAISPMFWTTLLKDDPGWGGFKDTLREATLEQTRDTLCDMDPNLRFQFAPLQSRQPSEAPMTKRHIGIPGISARGNDGIDLGSQYGNSLGFGVPMKYDRAADEVAKEKSEQDQELEVQKALANLMPNVDWKLIPPRRVLDAMSGGSGKSGSKRNGPNGSASTAAISKGDTNITELSGDSQPKDSVTGSTKAKKKKKNKKKRQISSVNSEDAGDEDDQADARSRTNGSSADPLGMSSAAQDESNADEKESLSDEDESSVNGSQGNSELLEEERLERKRQKKREKRRKSKMNKKNKTSLQGDASGPDSSLSPLPPLPSWIPFDSHALLWFKFNHASTRYRRPCYFKRGGPGTGAGARAILVIVNSLILIFGGQGLDDTCVQLEHPEFDFCITRRPWRLASKYRILLGGQEMATAPYKLWFVLSLRERPSSTIPHNPLSMSLQPQQSSTGYSVPLSDNEWSQMLQSNQEAQELLSTAIAHHHEHYRPDEEVGKRMISHLHHKSDLHSDSKAPTGGAYDDSVQYSEGDNSSDEANSHGDGKPAPKKAGRKPLTTEPTNKRKAQNRAAQRAFRERKEKYVKSLEDRIKELEELNPGKSDTKLAEENMNLKVLVQKLETENYFLKEQSFTFDFPISQPGLYNDAKAQREASAAQNLRTSQAGDHSALLSPAQSVNGQGKVLYTPAQKALTSSSAGTPWTPPSSGGDSVPNSPLNHDLPTPEQDSISQVSYSDNAGVVPRFRNGTPEEMALFSSLLDGSGNTYGLPSKTTAAVHHPTNVTSIHNNSTGIPVSAINHLSGNSSHLTTSSHLGGNLHSHLESSTSPSSTLALFSDNSPSPTIEDLVNTPLFETAKDGQVHFTPPVASMSMPSLSYEQTQALFTDFRDPSDPRDFFSGFDDPVESTFPEDPIGGLFNDQLFDYSSTFTNVGATGATVPKDPTLHDCAGEVPTADGAPKKGLPPLGENEKAIPCPQAWEHIAKHPNFDDADIDDLCAELKAKAKCSGHGPVIALSDVDLLMNKLNQE</sequence>
<gene>
    <name evidence="6" type="ORF">KVV02_001548</name>
</gene>
<dbReference type="InterPro" id="IPR023167">
    <property type="entry name" value="Yap1_redox_dom_sf"/>
</dbReference>